<name>A0A1I6GVY9_9RHOB</name>
<reference evidence="2" key="1">
    <citation type="submission" date="2016-10" db="EMBL/GenBank/DDBJ databases">
        <authorList>
            <person name="Varghese N."/>
            <person name="Submissions S."/>
        </authorList>
    </citation>
    <scope>NUCLEOTIDE SEQUENCE [LARGE SCALE GENOMIC DNA]</scope>
    <source>
        <strain evidence="2">DSM 26921</strain>
    </source>
</reference>
<keyword evidence="2" id="KW-1185">Reference proteome</keyword>
<dbReference type="OrthoDB" id="7658594at2"/>
<evidence type="ECO:0000313" key="2">
    <source>
        <dbReference type="Proteomes" id="UP000199658"/>
    </source>
</evidence>
<accession>A0A1I6GVY9</accession>
<gene>
    <name evidence="1" type="ORF">SAMN04488002_2046</name>
</gene>
<protein>
    <submittedName>
        <fullName evidence="1">Uncharacterized protein</fullName>
    </submittedName>
</protein>
<dbReference type="EMBL" id="FOYO01000001">
    <property type="protein sequence ID" value="SFR46249.1"/>
    <property type="molecule type" value="Genomic_DNA"/>
</dbReference>
<proteinExistence type="predicted"/>
<dbReference type="STRING" id="670154.SAMN04488002_2046"/>
<evidence type="ECO:0000313" key="1">
    <source>
        <dbReference type="EMBL" id="SFR46249.1"/>
    </source>
</evidence>
<dbReference type="RefSeq" id="WP_090216250.1">
    <property type="nucleotide sequence ID" value="NZ_FOYO01000001.1"/>
</dbReference>
<dbReference type="Proteomes" id="UP000199658">
    <property type="component" value="Unassembled WGS sequence"/>
</dbReference>
<dbReference type="AlphaFoldDB" id="A0A1I6GVY9"/>
<sequence>MSAEITPHERSALAQVEQLTDPAKLRTLIANARRQKSSRVEAAAFARLCFVQPEATPGTVEHDVWQSIHALEQMLREERGKTILLSRTRQKIAKDGEAKTVSDLTLKPTASKGFDDLVSRGHAELTFEAVVLRHPKTFDDVIYNAARVRLEDANVDLEPILLPVTEA</sequence>
<organism evidence="1 2">
    <name type="scientific">Litoreibacter janthinus</name>
    <dbReference type="NCBI Taxonomy" id="670154"/>
    <lineage>
        <taxon>Bacteria</taxon>
        <taxon>Pseudomonadati</taxon>
        <taxon>Pseudomonadota</taxon>
        <taxon>Alphaproteobacteria</taxon>
        <taxon>Rhodobacterales</taxon>
        <taxon>Roseobacteraceae</taxon>
        <taxon>Litoreibacter</taxon>
    </lineage>
</organism>